<gene>
    <name evidence="3" type="ORF">KQX62_08220</name>
</gene>
<feature type="region of interest" description="Disordered" evidence="1">
    <location>
        <begin position="133"/>
        <end position="196"/>
    </location>
</feature>
<reference evidence="3" key="1">
    <citation type="journal article" date="2022" name="Biol. Control">
        <title>In silico genomic analysis of Rhodopseudomonas palustris strains revealed potential biocontrol agents and crop yield enhancers.</title>
        <authorList>
            <person name="Surachat K."/>
            <person name="Kantachote D."/>
            <person name="Deachamag P."/>
            <person name="Wonglapsuwan M."/>
        </authorList>
    </citation>
    <scope>NUCLEOTIDE SEQUENCE</scope>
    <source>
        <strain evidence="3">TLS06</strain>
    </source>
</reference>
<dbReference type="RefSeq" id="WP_264076035.1">
    <property type="nucleotide sequence ID" value="NZ_CP076676.1"/>
</dbReference>
<organism evidence="3 4">
    <name type="scientific">Rhodopseudomonas palustris</name>
    <dbReference type="NCBI Taxonomy" id="1076"/>
    <lineage>
        <taxon>Bacteria</taxon>
        <taxon>Pseudomonadati</taxon>
        <taxon>Pseudomonadota</taxon>
        <taxon>Alphaproteobacteria</taxon>
        <taxon>Hyphomicrobiales</taxon>
        <taxon>Nitrobacteraceae</taxon>
        <taxon>Rhodopseudomonas</taxon>
    </lineage>
</organism>
<feature type="compositionally biased region" description="Basic and acidic residues" evidence="1">
    <location>
        <begin position="150"/>
        <end position="172"/>
    </location>
</feature>
<dbReference type="AlphaFoldDB" id="A0AAX3E2E4"/>
<evidence type="ECO:0000313" key="4">
    <source>
        <dbReference type="Proteomes" id="UP001163166"/>
    </source>
</evidence>
<accession>A0AAX3E2E4</accession>
<dbReference type="Proteomes" id="UP001163166">
    <property type="component" value="Chromosome"/>
</dbReference>
<keyword evidence="2" id="KW-0732">Signal</keyword>
<feature type="signal peptide" evidence="2">
    <location>
        <begin position="1"/>
        <end position="27"/>
    </location>
</feature>
<evidence type="ECO:0000256" key="1">
    <source>
        <dbReference type="SAM" id="MobiDB-lite"/>
    </source>
</evidence>
<name>A0AAX3E2E4_RHOPL</name>
<feature type="chain" id="PRO_5043713215" evidence="2">
    <location>
        <begin position="28"/>
        <end position="227"/>
    </location>
</feature>
<evidence type="ECO:0000313" key="3">
    <source>
        <dbReference type="EMBL" id="UYO41263.1"/>
    </source>
</evidence>
<evidence type="ECO:0000256" key="2">
    <source>
        <dbReference type="SAM" id="SignalP"/>
    </source>
</evidence>
<dbReference type="EMBL" id="CP076676">
    <property type="protein sequence ID" value="UYO41263.1"/>
    <property type="molecule type" value="Genomic_DNA"/>
</dbReference>
<sequence>MTGVSHLGVLQLAILIGIAAPATRAQAQWWPNKEPVDYEDCIAKGETKAATQDTKAALQTQCDAKFAGRRKPGGGYTYFDFMQNRSFDIAGPNPTAAELRKIDEEYTAFLDERRRQMIVAAFTAKQQQIAALQQQATAAEPPPPLPKPRVVADKPRAAADKPRVAGDKSRPRAEKKRAERKRGAETQRYACGSNDPVSCGLTQLSAGFSAVKTSLFGTSTTTTAQRR</sequence>
<proteinExistence type="predicted"/>
<protein>
    <submittedName>
        <fullName evidence="3">Uncharacterized protein</fullName>
    </submittedName>
</protein>